<keyword evidence="4" id="KW-0067">ATP-binding</keyword>
<evidence type="ECO:0000256" key="2">
    <source>
        <dbReference type="ARBA" id="ARBA00022801"/>
    </source>
</evidence>
<evidence type="ECO:0000256" key="3">
    <source>
        <dbReference type="ARBA" id="ARBA00022806"/>
    </source>
</evidence>
<dbReference type="InterPro" id="IPR047187">
    <property type="entry name" value="SF1_C_Upf1"/>
</dbReference>
<dbReference type="FunFam" id="3.40.50.300:FF:000326">
    <property type="entry name" value="P-loop containing nucleoside triphosphate hydrolase"/>
    <property type="match status" value="1"/>
</dbReference>
<accession>A0A6I8V607</accession>
<dbReference type="GO" id="GO:0016787">
    <property type="term" value="F:hydrolase activity"/>
    <property type="evidence" value="ECO:0007669"/>
    <property type="project" value="UniProtKB-KW"/>
</dbReference>
<gene>
    <name evidence="8" type="primary">LOC4801789</name>
</gene>
<evidence type="ECO:0000256" key="1">
    <source>
        <dbReference type="ARBA" id="ARBA00022741"/>
    </source>
</evidence>
<dbReference type="FunCoup" id="A0A6I8V607">
    <property type="interactions" value="3"/>
</dbReference>
<dbReference type="InterPro" id="IPR041677">
    <property type="entry name" value="DNA2/NAM7_AAA_11"/>
</dbReference>
<dbReference type="GO" id="GO:0031380">
    <property type="term" value="C:nuclear RNA-directed RNA polymerase complex"/>
    <property type="evidence" value="ECO:0007669"/>
    <property type="project" value="TreeGrafter"/>
</dbReference>
<feature type="domain" description="DNA2/NAM7 helicase-like C-terminal" evidence="6">
    <location>
        <begin position="702"/>
        <end position="886"/>
    </location>
</feature>
<dbReference type="PANTHER" id="PTHR10887:SF341">
    <property type="entry name" value="NFX1-TYPE ZINC FINGER-CONTAINING PROTEIN 1"/>
    <property type="match status" value="1"/>
</dbReference>
<evidence type="ECO:0000256" key="4">
    <source>
        <dbReference type="ARBA" id="ARBA00022840"/>
    </source>
</evidence>
<dbReference type="RefSeq" id="XP_003736600.3">
    <property type="nucleotide sequence ID" value="XM_003736552.3"/>
</dbReference>
<dbReference type="GO" id="GO:0031048">
    <property type="term" value="P:regulatory ncRNA-mediated heterochromatin formation"/>
    <property type="evidence" value="ECO:0007669"/>
    <property type="project" value="TreeGrafter"/>
</dbReference>
<protein>
    <submittedName>
        <fullName evidence="8">NFX1-type zinc finger-containing protein 1</fullName>
    </submittedName>
</protein>
<keyword evidence="3" id="KW-0347">Helicase</keyword>
<keyword evidence="7" id="KW-1185">Reference proteome</keyword>
<dbReference type="InterPro" id="IPR041679">
    <property type="entry name" value="DNA2/NAM7-like_C"/>
</dbReference>
<dbReference type="InterPro" id="IPR045055">
    <property type="entry name" value="DNA2/NAM7-like"/>
</dbReference>
<dbReference type="Proteomes" id="UP000001819">
    <property type="component" value="Chromosome 2"/>
</dbReference>
<evidence type="ECO:0000313" key="8">
    <source>
        <dbReference type="RefSeq" id="XP_003736600.3"/>
    </source>
</evidence>
<dbReference type="CDD" id="cd17936">
    <property type="entry name" value="EEXXEc_NFX1"/>
    <property type="match status" value="1"/>
</dbReference>
<feature type="domain" description="DNA2/NAM7 helicase helicase" evidence="5">
    <location>
        <begin position="464"/>
        <end position="693"/>
    </location>
</feature>
<dbReference type="AlphaFoldDB" id="A0A6I8V607"/>
<dbReference type="Pfam" id="PF13087">
    <property type="entry name" value="AAA_12"/>
    <property type="match status" value="1"/>
</dbReference>
<reference evidence="7" key="1">
    <citation type="submission" date="2024-06" db="UniProtKB">
        <authorList>
            <consortium name="RefSeq"/>
        </authorList>
    </citation>
    <scope>NUCLEOTIDE SEQUENCE [LARGE SCALE GENOMIC DNA]</scope>
    <source>
        <strain evidence="7">MV2-25</strain>
    </source>
</reference>
<dbReference type="PANTHER" id="PTHR10887">
    <property type="entry name" value="DNA2/NAM7 HELICASE FAMILY"/>
    <property type="match status" value="1"/>
</dbReference>
<dbReference type="InterPro" id="IPR027417">
    <property type="entry name" value="P-loop_NTPase"/>
</dbReference>
<dbReference type="InParanoid" id="A0A6I8V607"/>
<dbReference type="KEGG" id="dpo:4801789"/>
<evidence type="ECO:0000259" key="6">
    <source>
        <dbReference type="Pfam" id="PF13087"/>
    </source>
</evidence>
<keyword evidence="1" id="KW-0547">Nucleotide-binding</keyword>
<keyword evidence="2" id="KW-0378">Hydrolase</keyword>
<dbReference type="SUPFAM" id="SSF52540">
    <property type="entry name" value="P-loop containing nucleoside triphosphate hydrolases"/>
    <property type="match status" value="1"/>
</dbReference>
<dbReference type="Gene3D" id="3.40.50.300">
    <property type="entry name" value="P-loop containing nucleotide triphosphate hydrolases"/>
    <property type="match status" value="2"/>
</dbReference>
<dbReference type="Pfam" id="PF13086">
    <property type="entry name" value="AAA_11"/>
    <property type="match status" value="1"/>
</dbReference>
<organism evidence="7 8">
    <name type="scientific">Drosophila pseudoobscura pseudoobscura</name>
    <name type="common">Fruit fly</name>
    <dbReference type="NCBI Taxonomy" id="46245"/>
    <lineage>
        <taxon>Eukaryota</taxon>
        <taxon>Metazoa</taxon>
        <taxon>Ecdysozoa</taxon>
        <taxon>Arthropoda</taxon>
        <taxon>Hexapoda</taxon>
        <taxon>Insecta</taxon>
        <taxon>Pterygota</taxon>
        <taxon>Neoptera</taxon>
        <taxon>Endopterygota</taxon>
        <taxon>Diptera</taxon>
        <taxon>Brachycera</taxon>
        <taxon>Muscomorpha</taxon>
        <taxon>Ephydroidea</taxon>
        <taxon>Drosophilidae</taxon>
        <taxon>Drosophila</taxon>
        <taxon>Sophophora</taxon>
    </lineage>
</organism>
<dbReference type="CDD" id="cd18808">
    <property type="entry name" value="SF1_C_Upf1"/>
    <property type="match status" value="1"/>
</dbReference>
<dbReference type="GO" id="GO:0005524">
    <property type="term" value="F:ATP binding"/>
    <property type="evidence" value="ECO:0007669"/>
    <property type="project" value="UniProtKB-KW"/>
</dbReference>
<evidence type="ECO:0000313" key="7">
    <source>
        <dbReference type="Proteomes" id="UP000001819"/>
    </source>
</evidence>
<dbReference type="GO" id="GO:0005694">
    <property type="term" value="C:chromosome"/>
    <property type="evidence" value="ECO:0007669"/>
    <property type="project" value="UniProtKB-ARBA"/>
</dbReference>
<evidence type="ECO:0000259" key="5">
    <source>
        <dbReference type="Pfam" id="PF13086"/>
    </source>
</evidence>
<sequence>MSGSEDDDWFTKDDDEIEQSFQHQVKHQDEQKEEEEQIFCRDAVVADGLKHLDLDLTFTKAPGRFATIELSKALKMLPVDMFLYFMSDDRDLFGAQLAGNDSVKRLSILLEALKSICQLELGGFDDQFLSAFSKQTVIFNSFRRFALALSANASHSKCDAESEQIFKNMIWLMVRAKKIGVLGQQGYELVGICKKLISESKLPQLLATDLSQELEVFTDTLPALVNVKGEIYPTVDRLLLGNVEPTNSPAPSALSKVADYLRTQRHILQQDFFVPLEEFVQFLRAGCNLDGLEEQGLLWRSTQLSLNPEFVEAQRHSLVFLNLCPAADSKKIKINKKLMENFKTGALLCLTTSLDFENLILCTVGYTKPDKLKDGLLSVEIVRQHNIGQIYERPLIMFQTPVFFEPYVRVHNYLSTCSTEIPMRRYIVDGQIDIRPPAYIKPNVQLTYNRKPFRPALPPQNLPLNDRQMGAFKSAYTNEFCIIQGPPGTGKTHVSVEVVNSLIQNAKVLCTGPIIVLTYTNDSLDKFLVKASKYTKEILRFGCQTRDPEIAKFNANQLLDPDLVPPLLKRVWWLVNTEYKEQFQRLQTLYANFDGSEKSYQETLIGQEQLQQVSEKLDTVRIIFQYYLARDKDLLAMTTTCAARLNFLFRLLKSKCFIFEEAAEIQEAHILACLTPHTEHVILVGDHKQLQPFTGCSQLPQVSLFERLIAQGLPYSLLNVQYRMRPCISSLLVPSFYEELLCADSVMAYEDIRLMDKNLFFLQHNQPEKSQLDMSFENLHEAKELAKLTEFLLENAKYEASDIVILSPYNGQVERIKKTLPMKYKIGPNRVQVSSVDSFQGLEANIVLLSLVRSNPTGHIGFLAKPNRACVALSRARWALYMIGNMETLQQGNSELWSAIAERLEETNAIGDAFPIVVRSTK</sequence>
<reference evidence="8" key="2">
    <citation type="submission" date="2025-08" db="UniProtKB">
        <authorList>
            <consortium name="RefSeq"/>
        </authorList>
    </citation>
    <scope>IDENTIFICATION</scope>
    <source>
        <strain evidence="8">MV-25-SWS-2005</strain>
        <tissue evidence="8">Whole body</tissue>
    </source>
</reference>
<proteinExistence type="predicted"/>
<name>A0A6I8V607_DROPS</name>
<dbReference type="GO" id="GO:0004386">
    <property type="term" value="F:helicase activity"/>
    <property type="evidence" value="ECO:0007669"/>
    <property type="project" value="UniProtKB-KW"/>
</dbReference>